<evidence type="ECO:0000313" key="4">
    <source>
        <dbReference type="Proteomes" id="UP000199079"/>
    </source>
</evidence>
<dbReference type="GeneID" id="43839675"/>
<dbReference type="InterPro" id="IPR058369">
    <property type="entry name" value="DUF8056"/>
</dbReference>
<evidence type="ECO:0000313" key="3">
    <source>
        <dbReference type="EMBL" id="SDX79480.1"/>
    </source>
</evidence>
<feature type="transmembrane region" description="Helical" evidence="1">
    <location>
        <begin position="142"/>
        <end position="162"/>
    </location>
</feature>
<feature type="transmembrane region" description="Helical" evidence="1">
    <location>
        <begin position="26"/>
        <end position="48"/>
    </location>
</feature>
<evidence type="ECO:0000256" key="1">
    <source>
        <dbReference type="SAM" id="Phobius"/>
    </source>
</evidence>
<organism evidence="3 4">
    <name type="scientific">Halopenitus persicus</name>
    <dbReference type="NCBI Taxonomy" id="1048396"/>
    <lineage>
        <taxon>Archaea</taxon>
        <taxon>Methanobacteriati</taxon>
        <taxon>Methanobacteriota</taxon>
        <taxon>Stenosarchaea group</taxon>
        <taxon>Halobacteria</taxon>
        <taxon>Halobacteriales</taxon>
        <taxon>Haloferacaceae</taxon>
        <taxon>Halopenitus</taxon>
    </lineage>
</organism>
<keyword evidence="1" id="KW-0812">Transmembrane</keyword>
<keyword evidence="1" id="KW-0472">Membrane</keyword>
<proteinExistence type="predicted"/>
<feature type="domain" description="DUF8056" evidence="2">
    <location>
        <begin position="1"/>
        <end position="166"/>
    </location>
</feature>
<gene>
    <name evidence="3" type="ORF">SAMN05216564_101492</name>
</gene>
<reference evidence="4" key="1">
    <citation type="submission" date="2016-10" db="EMBL/GenBank/DDBJ databases">
        <authorList>
            <person name="Varghese N."/>
            <person name="Submissions S."/>
        </authorList>
    </citation>
    <scope>NUCLEOTIDE SEQUENCE [LARGE SCALE GENOMIC DNA]</scope>
    <source>
        <strain evidence="4">DC30,IBRC 10041,KCTC 4046</strain>
    </source>
</reference>
<dbReference type="Pfam" id="PF26243">
    <property type="entry name" value="DUF8056"/>
    <property type="match status" value="1"/>
</dbReference>
<accession>A0A1H3ELK0</accession>
<protein>
    <recommendedName>
        <fullName evidence="2">DUF8056 domain-containing protein</fullName>
    </recommendedName>
</protein>
<dbReference type="OrthoDB" id="271552at2157"/>
<dbReference type="AlphaFoldDB" id="A0A1H3ELK0"/>
<dbReference type="EMBL" id="FNPC01000001">
    <property type="protein sequence ID" value="SDX79480.1"/>
    <property type="molecule type" value="Genomic_DNA"/>
</dbReference>
<keyword evidence="4" id="KW-1185">Reference proteome</keyword>
<feature type="transmembrane region" description="Helical" evidence="1">
    <location>
        <begin position="104"/>
        <end position="122"/>
    </location>
</feature>
<feature type="transmembrane region" description="Helical" evidence="1">
    <location>
        <begin position="68"/>
        <end position="88"/>
    </location>
</feature>
<keyword evidence="1" id="KW-1133">Transmembrane helix</keyword>
<evidence type="ECO:0000259" key="2">
    <source>
        <dbReference type="Pfam" id="PF26243"/>
    </source>
</evidence>
<dbReference type="Proteomes" id="UP000199079">
    <property type="component" value="Unassembled WGS sequence"/>
</dbReference>
<dbReference type="RefSeq" id="WP_021072791.1">
    <property type="nucleotide sequence ID" value="NZ_FNPC01000001.1"/>
</dbReference>
<sequence length="168" mass="17921">MTEAYRGALGAFPYAVRASDSWFFRVYWLVGSLAALFVALVVAMGLVVELARTTELVRGGLVSFSRSLFVLVGFLAVGPLVAPVLLVARRHRLGSDVHPRYDQALAACGYAFLASLYLALVISAPPEFQSPTDSALLELLYAAHPLLGILPPLVAAAAMGLVHRRLGA</sequence>
<name>A0A1H3ELK0_9EURY</name>